<feature type="transmembrane region" description="Helical" evidence="2">
    <location>
        <begin position="157"/>
        <end position="188"/>
    </location>
</feature>
<protein>
    <recommendedName>
        <fullName evidence="6">Osiris 9</fullName>
    </recommendedName>
</protein>
<evidence type="ECO:0000256" key="2">
    <source>
        <dbReference type="SAM" id="Phobius"/>
    </source>
</evidence>
<comment type="caution">
    <text evidence="4">The sequence shown here is derived from an EMBL/GenBank/DDBJ whole genome shotgun (WGS) entry which is preliminary data.</text>
</comment>
<dbReference type="Pfam" id="PF07898">
    <property type="entry name" value="DUF1676"/>
    <property type="match status" value="1"/>
</dbReference>
<organism evidence="4 5">
    <name type="scientific">Polypedilum vanderplanki</name>
    <name type="common">Sleeping chironomid midge</name>
    <dbReference type="NCBI Taxonomy" id="319348"/>
    <lineage>
        <taxon>Eukaryota</taxon>
        <taxon>Metazoa</taxon>
        <taxon>Ecdysozoa</taxon>
        <taxon>Arthropoda</taxon>
        <taxon>Hexapoda</taxon>
        <taxon>Insecta</taxon>
        <taxon>Pterygota</taxon>
        <taxon>Neoptera</taxon>
        <taxon>Endopterygota</taxon>
        <taxon>Diptera</taxon>
        <taxon>Nematocera</taxon>
        <taxon>Chironomoidea</taxon>
        <taxon>Chironomidae</taxon>
        <taxon>Chironominae</taxon>
        <taxon>Polypedilum</taxon>
        <taxon>Polypedilum</taxon>
    </lineage>
</organism>
<keyword evidence="5" id="KW-1185">Reference proteome</keyword>
<keyword evidence="2" id="KW-1133">Transmembrane helix</keyword>
<dbReference type="OrthoDB" id="8194491at2759"/>
<gene>
    <name evidence="4" type="ORF">PVAND_002067</name>
</gene>
<evidence type="ECO:0008006" key="6">
    <source>
        <dbReference type="Google" id="ProtNLM"/>
    </source>
</evidence>
<evidence type="ECO:0000256" key="1">
    <source>
        <dbReference type="SAM" id="MobiDB-lite"/>
    </source>
</evidence>
<dbReference type="PANTHER" id="PTHR21879:SF1">
    <property type="entry name" value="FI01546P"/>
    <property type="match status" value="1"/>
</dbReference>
<name>A0A9J6BQ62_POLVA</name>
<dbReference type="GO" id="GO:0016020">
    <property type="term" value="C:membrane"/>
    <property type="evidence" value="ECO:0007669"/>
    <property type="project" value="TreeGrafter"/>
</dbReference>
<keyword evidence="2" id="KW-0472">Membrane</keyword>
<dbReference type="PANTHER" id="PTHR21879">
    <property type="entry name" value="FI03362P-RELATED-RELATED"/>
    <property type="match status" value="1"/>
</dbReference>
<sequence>MKPFCLVVLLIGAVAASNDADTLVTTALKFVKDCNDKSITLCVKERAIQLFDKTSGDFEVSEGIKLVQNDDEPQSQGRSFNEVELSDDPDTREQEVDSLLVDRVARFIGSHTLQFKVSKDSIKDMQRSFEEARGKVKKGKKYLFPLLMLFKLKAAALLPLAIGVLALISLKALVIGKLALILSGIIGLKKLLEGKHSSSYDIVAHPSHHSYQYDEHHGSFRRSIDAQKLAYNGQSQQ</sequence>
<dbReference type="Proteomes" id="UP001107558">
    <property type="component" value="Chromosome 3"/>
</dbReference>
<dbReference type="InterPro" id="IPR012464">
    <property type="entry name" value="DUF1676"/>
</dbReference>
<reference evidence="4" key="1">
    <citation type="submission" date="2021-03" db="EMBL/GenBank/DDBJ databases">
        <title>Chromosome level genome of the anhydrobiotic midge Polypedilum vanderplanki.</title>
        <authorList>
            <person name="Yoshida Y."/>
            <person name="Kikawada T."/>
            <person name="Gusev O."/>
        </authorList>
    </citation>
    <scope>NUCLEOTIDE SEQUENCE</scope>
    <source>
        <strain evidence="4">NIAS01</strain>
        <tissue evidence="4">Whole body or cell culture</tissue>
    </source>
</reference>
<keyword evidence="2" id="KW-0812">Transmembrane</keyword>
<accession>A0A9J6BQ62</accession>
<proteinExistence type="predicted"/>
<evidence type="ECO:0000313" key="4">
    <source>
        <dbReference type="EMBL" id="KAG5671898.1"/>
    </source>
</evidence>
<feature type="signal peptide" evidence="3">
    <location>
        <begin position="1"/>
        <end position="20"/>
    </location>
</feature>
<dbReference type="EMBL" id="JADBJN010000003">
    <property type="protein sequence ID" value="KAG5671898.1"/>
    <property type="molecule type" value="Genomic_DNA"/>
</dbReference>
<evidence type="ECO:0000256" key="3">
    <source>
        <dbReference type="SAM" id="SignalP"/>
    </source>
</evidence>
<evidence type="ECO:0000313" key="5">
    <source>
        <dbReference type="Proteomes" id="UP001107558"/>
    </source>
</evidence>
<dbReference type="AlphaFoldDB" id="A0A9J6BQ62"/>
<feature type="chain" id="PRO_5039894727" description="Osiris 9" evidence="3">
    <location>
        <begin position="21"/>
        <end position="237"/>
    </location>
</feature>
<feature type="region of interest" description="Disordered" evidence="1">
    <location>
        <begin position="70"/>
        <end position="90"/>
    </location>
</feature>
<keyword evidence="3" id="KW-0732">Signal</keyword>